<evidence type="ECO:0000256" key="7">
    <source>
        <dbReference type="ARBA" id="ARBA00022840"/>
    </source>
</evidence>
<evidence type="ECO:0000256" key="6">
    <source>
        <dbReference type="ARBA" id="ARBA00022741"/>
    </source>
</evidence>
<comment type="subcellular location">
    <subcellularLocation>
        <location evidence="1">Cytoplasm</location>
        <location evidence="1">Cytoskeleton</location>
    </subcellularLocation>
</comment>
<comment type="similarity">
    <text evidence="11">Belongs to the TRAFAC class myosin-kinesin ATPase superfamily. Kinesin family.</text>
</comment>
<comment type="caution">
    <text evidence="17">The sequence shown here is derived from an EMBL/GenBank/DDBJ whole genome shotgun (WGS) entry which is preliminary data.</text>
</comment>
<dbReference type="SUPFAM" id="SSF50729">
    <property type="entry name" value="PH domain-like"/>
    <property type="match status" value="1"/>
</dbReference>
<evidence type="ECO:0000259" key="14">
    <source>
        <dbReference type="PROSITE" id="PS50003"/>
    </source>
</evidence>
<dbReference type="GO" id="GO:0005546">
    <property type="term" value="F:phosphatidylinositol-4,5-bisphosphate binding"/>
    <property type="evidence" value="ECO:0007669"/>
    <property type="project" value="UniProtKB-ARBA"/>
</dbReference>
<feature type="region of interest" description="Disordered" evidence="13">
    <location>
        <begin position="1761"/>
        <end position="1798"/>
    </location>
</feature>
<dbReference type="Pfam" id="PF16183">
    <property type="entry name" value="Kinesin_assoc"/>
    <property type="match status" value="1"/>
</dbReference>
<evidence type="ECO:0000256" key="3">
    <source>
        <dbReference type="ARBA" id="ARBA00022448"/>
    </source>
</evidence>
<dbReference type="InterPro" id="IPR027417">
    <property type="entry name" value="P-loop_NTPase"/>
</dbReference>
<feature type="compositionally biased region" description="Low complexity" evidence="13">
    <location>
        <begin position="1707"/>
        <end position="1721"/>
    </location>
</feature>
<feature type="coiled-coil region" evidence="12">
    <location>
        <begin position="730"/>
        <end position="761"/>
    </location>
</feature>
<evidence type="ECO:0000256" key="8">
    <source>
        <dbReference type="ARBA" id="ARBA00023054"/>
    </source>
</evidence>
<dbReference type="PROSITE" id="PS50003">
    <property type="entry name" value="PH_DOMAIN"/>
    <property type="match status" value="1"/>
</dbReference>
<evidence type="ECO:0000256" key="12">
    <source>
        <dbReference type="SAM" id="Coils"/>
    </source>
</evidence>
<dbReference type="PROSITE" id="PS50067">
    <property type="entry name" value="KINESIN_MOTOR_2"/>
    <property type="match status" value="1"/>
</dbReference>
<evidence type="ECO:0000256" key="13">
    <source>
        <dbReference type="SAM" id="MobiDB-lite"/>
    </source>
</evidence>
<evidence type="ECO:0000256" key="11">
    <source>
        <dbReference type="PROSITE-ProRule" id="PRU00283"/>
    </source>
</evidence>
<dbReference type="InterPro" id="IPR008984">
    <property type="entry name" value="SMAD_FHA_dom_sf"/>
</dbReference>
<dbReference type="PRINTS" id="PR00380">
    <property type="entry name" value="KINESINHEAVY"/>
</dbReference>
<dbReference type="Pfam" id="PF00498">
    <property type="entry name" value="FHA"/>
    <property type="match status" value="1"/>
</dbReference>
<name>A0A9W8E3X6_9FUNG</name>
<feature type="domain" description="FHA" evidence="15">
    <location>
        <begin position="506"/>
        <end position="562"/>
    </location>
</feature>
<dbReference type="SUPFAM" id="SSF49879">
    <property type="entry name" value="SMAD/FHA domain"/>
    <property type="match status" value="1"/>
</dbReference>
<dbReference type="CDD" id="cd22705">
    <property type="entry name" value="FHA_KIF1"/>
    <property type="match status" value="1"/>
</dbReference>
<dbReference type="InterPro" id="IPR019821">
    <property type="entry name" value="Kinesin_motor_CS"/>
</dbReference>
<dbReference type="GO" id="GO:0047496">
    <property type="term" value="P:vesicle transport along microtubule"/>
    <property type="evidence" value="ECO:0007669"/>
    <property type="project" value="UniProtKB-ARBA"/>
</dbReference>
<protein>
    <recommendedName>
        <fullName evidence="2">Kinesin-like protein unc-104</fullName>
    </recommendedName>
</protein>
<keyword evidence="8 12" id="KW-0175">Coiled coil</keyword>
<dbReference type="InterPro" id="IPR000253">
    <property type="entry name" value="FHA_dom"/>
</dbReference>
<dbReference type="InterPro" id="IPR022164">
    <property type="entry name" value="Kinesin-like"/>
</dbReference>
<dbReference type="InterPro" id="IPR032405">
    <property type="entry name" value="Kinesin_assoc"/>
</dbReference>
<dbReference type="PROSITE" id="PS00411">
    <property type="entry name" value="KINESIN_MOTOR_1"/>
    <property type="match status" value="1"/>
</dbReference>
<evidence type="ECO:0000259" key="16">
    <source>
        <dbReference type="PROSITE" id="PS50067"/>
    </source>
</evidence>
<dbReference type="GO" id="GO:0005524">
    <property type="term" value="F:ATP binding"/>
    <property type="evidence" value="ECO:0007669"/>
    <property type="project" value="UniProtKB-UniRule"/>
</dbReference>
<keyword evidence="7 11" id="KW-0067">ATP-binding</keyword>
<dbReference type="InterPro" id="IPR001752">
    <property type="entry name" value="Kinesin_motor_dom"/>
</dbReference>
<gene>
    <name evidence="17" type="ORF">IWQ62_001377</name>
</gene>
<keyword evidence="9 11" id="KW-0505">Motor protein</keyword>
<feature type="domain" description="Kinesin motor" evidence="16">
    <location>
        <begin position="4"/>
        <end position="350"/>
    </location>
</feature>
<sequence>MSNSITVAVRCRPLNARELARGASCLIRMEGNQTIITRPDDGKGKPDSKPFTFDYSYWSVDKGDPDYASQDKVYQDLGEKLLDHAFEGYNTCIFAYGQTGSGKSYTMVGYGEDRGLIPLTCNALFERINSNTDPHLKYNVEVSYIEIYCEKVRDLLNPNSKGNLKVREHPSLGPYVEDLSKLVVSSHNDIETLMDAGNKARTVAATQMNATSSRSHAVFTIILSQIRYDEETTLSTEKVSRISLVDLAGSERANSTGATGTRLKEGANINKSLTTLGKVISALADQSTAAPTAGKKSKEAFIPYRDSVLTWLLKDSLGGNSRTAMVAAISPADYEETLSTLRYADRAKRIMNKAVINEDPNARLIRELKDELSQLRQKLAVFDPISAGVRPDGTVITEEEKKVMVQSSTEGSGFPLSLSSPAYAIKEQLHASEKLMSELNETWEEKLRKTQDIQKEREKALEDLGISLDQSQVGLHTPKRVPHLVNLNEDPLMSECLIYNIKPGITRVGRLESQQPDPTMAIEIKLSGSAIHDYHCQFENNEGTVTLHPQGESLVLVNGRRIDRPKKLHSGYRVIIGDNHVFRFNHPEEVRRERSRQTVSHSYLAVGEGEGTPTRRPASPTETVFSMTSEPVDWNYACREAGLNESTAIETLSRGLSELGSRPGSRTYPQPGDSDEDQSLSSPFTRRGSSPGMARVVGDDGMPLNYEEKLRLWQESNASADGNSGDIGVANQYRDAMADMQRKLDQQRDQYEDRMRSLTIAHDKFLEFAPTTDYTPRQRAILKPMVTKWRKMHNLRMARHLLQHAVLLKEANVVAQELNKDVVYQYTILDRTHTVEVGQSSDQARSGLLVPSKPYSYWDTPTDDLPAFARNAVISTPNATTAIEGCASSASSVHVKITGAVNGEEVEHNNPSPTIPEINLGDLVSETTNMVVGGNDSGDDEDTYCGLSTANRPTVAIRVIDLAHQSMYLWSWDAFTAQLQRMRGLLTYADRPAYLQHLAHRDPFHHDPPLKFSFLGSFYLDLGSVAALVPTMPYSVRLLCPFTGQTIGRVNGTIRIVTPLSSLRNGESTMAHLSRRRDTWASVETAPFPRLPEEGMPFSNDAPNSSGTDVWLQGSESPDGDELPGTRTIDEWAGQTMEVELCITEITGISEQSCTDVHCQIRTTEFQALYKLPGVAHGESNHCKVTPRTDSGEGIFSQDNIHASRLVSGFGERPVSLRFTHRFQFPVVATHTAALLRNMSVGVEVYAKVHQHVLRNWIAWDTQQENQSPTVPHTQKQEAPLLHPLHMNPANPLAANPAAVTKKPQLLPRGHTNDMLVAEQHDLVAWVHLCELTSEGQYAPVPYQANSGLTDQGVFLIHQGIQRRIILTMGHSSGRQLEWGEVKTMAAGKIRLLDAKGRFTLDTSEHGRKSIAMQPLSVLPQTRRVEYRADGNSYFQIQASWDSSIHESHYLNCITPKKHSVLFTLGWQVVLPKCTEPIAFQMDVAVQVSGRDHFKLIRNTPLGGGSSPFSTGGAVMGTPPGNLGPRRLTSLLLSPFGTPSSSPTMDTTSTLENRSSLSPVNRSVSALSVGGRRRVPLSPSNGRGWSPQEVGGVDDNESTLAHCISRVSSIFQLSMTPAVSVDPRDLWRMDTTSQYVRGEELLPSEWKPRGLSLLTNFHAARYRANWQRMVERTRSWLEIHHSRTPHRLPRKELSVITSPLESDVANDSTSSPLSPSSAAEVSVVSDTPHPLLTEVIQGFYHLRQLRLQALPHVSTILSRDHPALTPRARSPSPYPNARKPTSPYSPGADETAKTDRPSIKMKCQVQVVNKRVKPSKRGYLQMPINSEDSWVQRWFVLQKPYLYVYDSEQETLLLNVINLVSARVDYNEPLENLLQRPHIFALYARNNAYLMQARSREEMLAWLEQLDEWYPVLQRRASCSDP</sequence>
<reference evidence="17" key="1">
    <citation type="submission" date="2022-07" db="EMBL/GenBank/DDBJ databases">
        <title>Phylogenomic reconstructions and comparative analyses of Kickxellomycotina fungi.</title>
        <authorList>
            <person name="Reynolds N.K."/>
            <person name="Stajich J.E."/>
            <person name="Barry K."/>
            <person name="Grigoriev I.V."/>
            <person name="Crous P."/>
            <person name="Smith M.E."/>
        </authorList>
    </citation>
    <scope>NUCLEOTIDE SEQUENCE</scope>
    <source>
        <strain evidence="17">RSA 1196</strain>
    </source>
</reference>
<keyword evidence="4" id="KW-0963">Cytoplasm</keyword>
<dbReference type="Gene3D" id="2.60.200.20">
    <property type="match status" value="1"/>
</dbReference>
<evidence type="ECO:0000256" key="1">
    <source>
        <dbReference type="ARBA" id="ARBA00004245"/>
    </source>
</evidence>
<feature type="region of interest" description="Disordered" evidence="13">
    <location>
        <begin position="1534"/>
        <end position="1557"/>
    </location>
</feature>
<keyword evidence="3" id="KW-0813">Transport</keyword>
<evidence type="ECO:0000256" key="9">
    <source>
        <dbReference type="ARBA" id="ARBA00023175"/>
    </source>
</evidence>
<dbReference type="SUPFAM" id="SSF52540">
    <property type="entry name" value="P-loop containing nucleoside triphosphate hydrolases"/>
    <property type="match status" value="1"/>
</dbReference>
<dbReference type="PROSITE" id="PS50006">
    <property type="entry name" value="FHA_DOMAIN"/>
    <property type="match status" value="1"/>
</dbReference>
<dbReference type="SMART" id="SM00233">
    <property type="entry name" value="PH"/>
    <property type="match status" value="1"/>
</dbReference>
<keyword evidence="18" id="KW-1185">Reference proteome</keyword>
<dbReference type="InterPro" id="IPR036961">
    <property type="entry name" value="Kinesin_motor_dom_sf"/>
</dbReference>
<feature type="compositionally biased region" description="Low complexity" evidence="13">
    <location>
        <begin position="1538"/>
        <end position="1550"/>
    </location>
</feature>
<evidence type="ECO:0000256" key="5">
    <source>
        <dbReference type="ARBA" id="ARBA00022701"/>
    </source>
</evidence>
<feature type="compositionally biased region" description="Polar residues" evidence="13">
    <location>
        <begin position="679"/>
        <end position="688"/>
    </location>
</feature>
<dbReference type="PANTHER" id="PTHR47117:SF10">
    <property type="entry name" value="KINESIN-LIKE PROTEIN KIF1B"/>
    <property type="match status" value="1"/>
</dbReference>
<evidence type="ECO:0000256" key="10">
    <source>
        <dbReference type="ARBA" id="ARBA00023212"/>
    </source>
</evidence>
<keyword evidence="5" id="KW-0493">Microtubule</keyword>
<evidence type="ECO:0000313" key="17">
    <source>
        <dbReference type="EMBL" id="KAJ1968211.1"/>
    </source>
</evidence>
<dbReference type="GO" id="GO:0008017">
    <property type="term" value="F:microtubule binding"/>
    <property type="evidence" value="ECO:0007669"/>
    <property type="project" value="InterPro"/>
</dbReference>
<proteinExistence type="inferred from homology"/>
<dbReference type="InterPro" id="IPR001849">
    <property type="entry name" value="PH_domain"/>
</dbReference>
<dbReference type="GO" id="GO:0005874">
    <property type="term" value="C:microtubule"/>
    <property type="evidence" value="ECO:0007669"/>
    <property type="project" value="UniProtKB-KW"/>
</dbReference>
<dbReference type="SMART" id="SM00240">
    <property type="entry name" value="FHA"/>
    <property type="match status" value="1"/>
</dbReference>
<dbReference type="Gene3D" id="6.10.250.2520">
    <property type="match status" value="1"/>
</dbReference>
<dbReference type="OrthoDB" id="3176171at2759"/>
<feature type="domain" description="PH" evidence="14">
    <location>
        <begin position="1813"/>
        <end position="1911"/>
    </location>
</feature>
<feature type="region of interest" description="Disordered" evidence="13">
    <location>
        <begin position="1701"/>
        <end position="1721"/>
    </location>
</feature>
<dbReference type="PANTHER" id="PTHR47117">
    <property type="entry name" value="STAR-RELATED LIPID TRANSFER PROTEIN 9"/>
    <property type="match status" value="1"/>
</dbReference>
<dbReference type="CDD" id="cd01365">
    <property type="entry name" value="KISc_KIF1A_KIF1B"/>
    <property type="match status" value="1"/>
</dbReference>
<dbReference type="InterPro" id="IPR011993">
    <property type="entry name" value="PH-like_dom_sf"/>
</dbReference>
<dbReference type="FunFam" id="3.40.850.10:FF:000047">
    <property type="entry name" value="Kinesin family protein"/>
    <property type="match status" value="1"/>
</dbReference>
<dbReference type="Gene3D" id="3.40.850.10">
    <property type="entry name" value="Kinesin motor domain"/>
    <property type="match status" value="1"/>
</dbReference>
<feature type="binding site" evidence="11">
    <location>
        <begin position="97"/>
        <end position="104"/>
    </location>
    <ligand>
        <name>ATP</name>
        <dbReference type="ChEBI" id="CHEBI:30616"/>
    </ligand>
</feature>
<dbReference type="Gene3D" id="2.30.29.30">
    <property type="entry name" value="Pleckstrin-homology domain (PH domain)/Phosphotyrosine-binding domain (PTB)"/>
    <property type="match status" value="1"/>
</dbReference>
<dbReference type="Pfam" id="PF12473">
    <property type="entry name" value="DUF3694"/>
    <property type="match status" value="1"/>
</dbReference>
<dbReference type="SMART" id="SM00129">
    <property type="entry name" value="KISc"/>
    <property type="match status" value="1"/>
</dbReference>
<dbReference type="Pfam" id="PF00169">
    <property type="entry name" value="PH"/>
    <property type="match status" value="1"/>
</dbReference>
<dbReference type="Proteomes" id="UP001150925">
    <property type="component" value="Unassembled WGS sequence"/>
</dbReference>
<accession>A0A9W8E3X6</accession>
<organism evidence="17 18">
    <name type="scientific">Dispira parvispora</name>
    <dbReference type="NCBI Taxonomy" id="1520584"/>
    <lineage>
        <taxon>Eukaryota</taxon>
        <taxon>Fungi</taxon>
        <taxon>Fungi incertae sedis</taxon>
        <taxon>Zoopagomycota</taxon>
        <taxon>Kickxellomycotina</taxon>
        <taxon>Dimargaritomycetes</taxon>
        <taxon>Dimargaritales</taxon>
        <taxon>Dimargaritaceae</taxon>
        <taxon>Dispira</taxon>
    </lineage>
</organism>
<dbReference type="Pfam" id="PF00225">
    <property type="entry name" value="Kinesin"/>
    <property type="match status" value="1"/>
</dbReference>
<feature type="region of interest" description="Disordered" evidence="13">
    <location>
        <begin position="1103"/>
        <end position="1124"/>
    </location>
</feature>
<evidence type="ECO:0000313" key="18">
    <source>
        <dbReference type="Proteomes" id="UP001150925"/>
    </source>
</evidence>
<keyword evidence="6 11" id="KW-0547">Nucleotide-binding</keyword>
<dbReference type="EMBL" id="JANBPY010000215">
    <property type="protein sequence ID" value="KAJ1968211.1"/>
    <property type="molecule type" value="Genomic_DNA"/>
</dbReference>
<feature type="region of interest" description="Disordered" evidence="13">
    <location>
        <begin position="654"/>
        <end position="700"/>
    </location>
</feature>
<dbReference type="GO" id="GO:0008574">
    <property type="term" value="F:plus-end-directed microtubule motor activity"/>
    <property type="evidence" value="ECO:0007669"/>
    <property type="project" value="UniProtKB-ARBA"/>
</dbReference>
<evidence type="ECO:0000259" key="15">
    <source>
        <dbReference type="PROSITE" id="PS50006"/>
    </source>
</evidence>
<evidence type="ECO:0000256" key="4">
    <source>
        <dbReference type="ARBA" id="ARBA00022490"/>
    </source>
</evidence>
<evidence type="ECO:0000256" key="2">
    <source>
        <dbReference type="ARBA" id="ARBA00020751"/>
    </source>
</evidence>
<feature type="region of interest" description="Disordered" evidence="13">
    <location>
        <begin position="1572"/>
        <end position="1591"/>
    </location>
</feature>
<keyword evidence="10" id="KW-0206">Cytoskeleton</keyword>